<dbReference type="Proteomes" id="UP001652623">
    <property type="component" value="Chromosome 3"/>
</dbReference>
<dbReference type="Pfam" id="PF14226">
    <property type="entry name" value="DIOX_N"/>
    <property type="match status" value="1"/>
</dbReference>
<dbReference type="PROSITE" id="PS51471">
    <property type="entry name" value="FE2OG_OXY"/>
    <property type="match status" value="1"/>
</dbReference>
<dbReference type="InterPro" id="IPR026992">
    <property type="entry name" value="DIOX_N"/>
</dbReference>
<dbReference type="SUPFAM" id="SSF51197">
    <property type="entry name" value="Clavaminate synthase-like"/>
    <property type="match status" value="1"/>
</dbReference>
<keyword evidence="2 5" id="KW-0479">Metal-binding</keyword>
<evidence type="ECO:0000313" key="7">
    <source>
        <dbReference type="Proteomes" id="UP001652623"/>
    </source>
</evidence>
<evidence type="ECO:0000256" key="5">
    <source>
        <dbReference type="RuleBase" id="RU003682"/>
    </source>
</evidence>
<dbReference type="GO" id="GO:0051213">
    <property type="term" value="F:dioxygenase activity"/>
    <property type="evidence" value="ECO:0007669"/>
    <property type="project" value="UniProtKB-ARBA"/>
</dbReference>
<comment type="similarity">
    <text evidence="1 5">Belongs to the iron/ascorbate-dependent oxidoreductase family.</text>
</comment>
<keyword evidence="7" id="KW-1185">Reference proteome</keyword>
<feature type="domain" description="Fe2OG dioxygenase" evidence="6">
    <location>
        <begin position="218"/>
        <end position="321"/>
    </location>
</feature>
<dbReference type="AlphaFoldDB" id="A0A6P4A2Z9"/>
<dbReference type="Pfam" id="PF03171">
    <property type="entry name" value="2OG-FeII_Oxy"/>
    <property type="match status" value="1"/>
</dbReference>
<dbReference type="RefSeq" id="XP_015887934.3">
    <property type="nucleotide sequence ID" value="XM_016032448.4"/>
</dbReference>
<dbReference type="PANTHER" id="PTHR10209:SF884">
    <property type="entry name" value="1-AMINOCYCLOPROPANE-1-CARBOXYLATE OXIDASE HOMOLOG 1-LIKE"/>
    <property type="match status" value="1"/>
</dbReference>
<keyword evidence="4 5" id="KW-0408">Iron</keyword>
<dbReference type="GO" id="GO:0046872">
    <property type="term" value="F:metal ion binding"/>
    <property type="evidence" value="ECO:0007669"/>
    <property type="project" value="UniProtKB-KW"/>
</dbReference>
<evidence type="ECO:0000256" key="3">
    <source>
        <dbReference type="ARBA" id="ARBA00023002"/>
    </source>
</evidence>
<evidence type="ECO:0000256" key="1">
    <source>
        <dbReference type="ARBA" id="ARBA00008056"/>
    </source>
</evidence>
<organism evidence="7 8">
    <name type="scientific">Ziziphus jujuba</name>
    <name type="common">Chinese jujube</name>
    <name type="synonym">Ziziphus sativa</name>
    <dbReference type="NCBI Taxonomy" id="326968"/>
    <lineage>
        <taxon>Eukaryota</taxon>
        <taxon>Viridiplantae</taxon>
        <taxon>Streptophyta</taxon>
        <taxon>Embryophyta</taxon>
        <taxon>Tracheophyta</taxon>
        <taxon>Spermatophyta</taxon>
        <taxon>Magnoliopsida</taxon>
        <taxon>eudicotyledons</taxon>
        <taxon>Gunneridae</taxon>
        <taxon>Pentapetalae</taxon>
        <taxon>rosids</taxon>
        <taxon>fabids</taxon>
        <taxon>Rosales</taxon>
        <taxon>Rhamnaceae</taxon>
        <taxon>Paliureae</taxon>
        <taxon>Ziziphus</taxon>
    </lineage>
</organism>
<dbReference type="KEGG" id="zju:107422940"/>
<proteinExistence type="inferred from homology"/>
<accession>A0A6P4A2Z9</accession>
<keyword evidence="3 5" id="KW-0560">Oxidoreductase</keyword>
<sequence>MEITTSHHNVEPLTYDRKSELKAFESTKLGVKGLIDAGLMKVPRIFVHEQTRLQKHKYGGKDKSKFSIPVIDLQGIDKDATARRKVIDEVGFACEKWGFFQVVNHGIPVNVLDRMLEGVRAFHEGDPELKKRFYTRDNNSMVLFNTNFDLYQVSASTWRDTLTSIVAPRRPNPEELPPVYGEIILEYADKVMELGLVLYELMSEALGLNPNYLKDIGCGEGLFIDGNYYPECPEPEHTVGINDHSDSGFLTVLLQDQLGGLQVLHDDLWVDVEPIHGALVINVGDLMQLITNDRFLSVIHRALANNSSKRLSIAAFFRTHKPPENSSRLYGPIKELLSENNPPIYREITVKDFVAHYDEKGHDGVSALEFFKL</sequence>
<evidence type="ECO:0000259" key="6">
    <source>
        <dbReference type="PROSITE" id="PS51471"/>
    </source>
</evidence>
<dbReference type="InterPro" id="IPR027443">
    <property type="entry name" value="IPNS-like_sf"/>
</dbReference>
<dbReference type="GeneID" id="107422940"/>
<dbReference type="InterPro" id="IPR005123">
    <property type="entry name" value="Oxoglu/Fe-dep_dioxygenase_dom"/>
</dbReference>
<evidence type="ECO:0000256" key="2">
    <source>
        <dbReference type="ARBA" id="ARBA00022723"/>
    </source>
</evidence>
<evidence type="ECO:0000256" key="4">
    <source>
        <dbReference type="ARBA" id="ARBA00023004"/>
    </source>
</evidence>
<name>A0A6P4A2Z9_ZIZJJ</name>
<dbReference type="PANTHER" id="PTHR10209">
    <property type="entry name" value="OXIDOREDUCTASE, 2OG-FE II OXYGENASE FAMILY PROTEIN"/>
    <property type="match status" value="1"/>
</dbReference>
<protein>
    <submittedName>
        <fullName evidence="8">1-aminocyclopropane-1-carboxylate oxidase homolog 1-like</fullName>
    </submittedName>
</protein>
<dbReference type="InterPro" id="IPR044861">
    <property type="entry name" value="IPNS-like_FE2OG_OXY"/>
</dbReference>
<dbReference type="InParanoid" id="A0A6P4A2Z9"/>
<gene>
    <name evidence="8" type="primary">LOC107422940</name>
</gene>
<evidence type="ECO:0000313" key="8">
    <source>
        <dbReference type="RefSeq" id="XP_015887934.3"/>
    </source>
</evidence>
<dbReference type="Gene3D" id="2.60.120.330">
    <property type="entry name" value="B-lactam Antibiotic, Isopenicillin N Synthase, Chain"/>
    <property type="match status" value="1"/>
</dbReference>
<reference evidence="8" key="1">
    <citation type="submission" date="2025-08" db="UniProtKB">
        <authorList>
            <consortium name="RefSeq"/>
        </authorList>
    </citation>
    <scope>IDENTIFICATION</scope>
    <source>
        <tissue evidence="8">Seedling</tissue>
    </source>
</reference>